<comment type="caution">
    <text evidence="1">The sequence shown here is derived from an EMBL/GenBank/DDBJ whole genome shotgun (WGS) entry which is preliminary data.</text>
</comment>
<dbReference type="AlphaFoldDB" id="A0A4R0MWY4"/>
<dbReference type="PANTHER" id="PTHR36057:SF1">
    <property type="entry name" value="LIPOPROTEIN LIPID ATTACHMENT SITE-LIKE PROTEIN, PUTATIVE (DUF1223)-RELATED"/>
    <property type="match status" value="1"/>
</dbReference>
<dbReference type="Proteomes" id="UP000292884">
    <property type="component" value="Unassembled WGS sequence"/>
</dbReference>
<gene>
    <name evidence="1" type="ORF">EZ428_08150</name>
</gene>
<dbReference type="RefSeq" id="WP_131552660.1">
    <property type="nucleotide sequence ID" value="NZ_SJSK01000002.1"/>
</dbReference>
<evidence type="ECO:0000313" key="1">
    <source>
        <dbReference type="EMBL" id="TCC91720.1"/>
    </source>
</evidence>
<dbReference type="PANTHER" id="PTHR36057">
    <property type="match status" value="1"/>
</dbReference>
<dbReference type="InterPro" id="IPR036249">
    <property type="entry name" value="Thioredoxin-like_sf"/>
</dbReference>
<name>A0A4R0MWY4_9SPHI</name>
<dbReference type="InterPro" id="IPR010634">
    <property type="entry name" value="DUF1223"/>
</dbReference>
<dbReference type="Pfam" id="PF06764">
    <property type="entry name" value="DUF1223"/>
    <property type="match status" value="1"/>
</dbReference>
<dbReference type="EMBL" id="SJSK01000002">
    <property type="protein sequence ID" value="TCC91720.1"/>
    <property type="molecule type" value="Genomic_DNA"/>
</dbReference>
<dbReference type="SUPFAM" id="SSF52833">
    <property type="entry name" value="Thioredoxin-like"/>
    <property type="match status" value="1"/>
</dbReference>
<keyword evidence="2" id="KW-1185">Reference proteome</keyword>
<sequence length="254" mass="27982">MKYIKILSMSVILALGAGMVFAFISKTDRKAGNGFAVVELFTSEGCSSCPPAEELMVRLQSEYKDKDVYLLAYHVDYFDQLGWKDTFGSPAHTSRQTQYGSWLKKRQIYTPQAIVNGKYEFVGSDEGVMQNAIRSELAVQRTSSLLLSARMEKRKIVLDYQVDKSISATRLAIAIIQKTAKVNVKSGENGGKQLLHIQIVQQLTTQVISASGKGSTSITVPLGFDPKGWEVLGMVQNMTSGEILTATRAGLERN</sequence>
<proteinExistence type="predicted"/>
<reference evidence="1 2" key="1">
    <citation type="submission" date="2019-02" db="EMBL/GenBank/DDBJ databases">
        <title>Pedobacter sp. RP-1-13 sp. nov., isolated from Arctic soil.</title>
        <authorList>
            <person name="Dahal R.H."/>
        </authorList>
    </citation>
    <scope>NUCLEOTIDE SEQUENCE [LARGE SCALE GENOMIC DNA]</scope>
    <source>
        <strain evidence="1 2">RP-1-13</strain>
    </source>
</reference>
<dbReference type="OrthoDB" id="9808254at2"/>
<organism evidence="1 2">
    <name type="scientific">Pedobacter frigiditerrae</name>
    <dbReference type="NCBI Taxonomy" id="2530452"/>
    <lineage>
        <taxon>Bacteria</taxon>
        <taxon>Pseudomonadati</taxon>
        <taxon>Bacteroidota</taxon>
        <taxon>Sphingobacteriia</taxon>
        <taxon>Sphingobacteriales</taxon>
        <taxon>Sphingobacteriaceae</taxon>
        <taxon>Pedobacter</taxon>
    </lineage>
</organism>
<protein>
    <submittedName>
        <fullName evidence="1">DUF1223 domain-containing protein</fullName>
    </submittedName>
</protein>
<accession>A0A4R0MWY4</accession>
<evidence type="ECO:0000313" key="2">
    <source>
        <dbReference type="Proteomes" id="UP000292884"/>
    </source>
</evidence>